<comment type="caution">
    <text evidence="2">The sequence shown here is derived from an EMBL/GenBank/DDBJ whole genome shotgun (WGS) entry which is preliminary data.</text>
</comment>
<dbReference type="NCBIfam" id="TIGR01641">
    <property type="entry name" value="phageSPP1_gp7"/>
    <property type="match status" value="1"/>
</dbReference>
<protein>
    <recommendedName>
        <fullName evidence="1">Phage head morphogenesis domain-containing protein</fullName>
    </recommendedName>
</protein>
<dbReference type="Gene3D" id="3.90.176.10">
    <property type="entry name" value="Toxin ADP-ribosyltransferase, Chain A, domain 1"/>
    <property type="match status" value="1"/>
</dbReference>
<dbReference type="InterPro" id="IPR006528">
    <property type="entry name" value="Phage_head_morphogenesis_dom"/>
</dbReference>
<evidence type="ECO:0000259" key="1">
    <source>
        <dbReference type="Pfam" id="PF04233"/>
    </source>
</evidence>
<dbReference type="SUPFAM" id="SSF56399">
    <property type="entry name" value="ADP-ribosylation"/>
    <property type="match status" value="1"/>
</dbReference>
<dbReference type="RefSeq" id="WP_118910622.1">
    <property type="nucleotide sequence ID" value="NZ_QOCS01000009.1"/>
</dbReference>
<name>A0A3R6W6D0_9LACO</name>
<dbReference type="Pfam" id="PF04233">
    <property type="entry name" value="Phage_Mu_F"/>
    <property type="match status" value="1"/>
</dbReference>
<proteinExistence type="predicted"/>
<feature type="domain" description="Phage head morphogenesis" evidence="1">
    <location>
        <begin position="190"/>
        <end position="294"/>
    </location>
</feature>
<organism evidence="2 3">
    <name type="scientific">Bombilactobacillus bombi</name>
    <dbReference type="NCBI Taxonomy" id="1303590"/>
    <lineage>
        <taxon>Bacteria</taxon>
        <taxon>Bacillati</taxon>
        <taxon>Bacillota</taxon>
        <taxon>Bacilli</taxon>
        <taxon>Lactobacillales</taxon>
        <taxon>Lactobacillaceae</taxon>
        <taxon>Bombilactobacillus</taxon>
    </lineage>
</organism>
<gene>
    <name evidence="2" type="ORF">DS832_04790</name>
</gene>
<evidence type="ECO:0000313" key="3">
    <source>
        <dbReference type="Proteomes" id="UP000284822"/>
    </source>
</evidence>
<evidence type="ECO:0000313" key="2">
    <source>
        <dbReference type="EMBL" id="RHW46808.1"/>
    </source>
</evidence>
<accession>A0A3R6W6D0</accession>
<dbReference type="PROSITE" id="PS51996">
    <property type="entry name" value="TR_MART"/>
    <property type="match status" value="1"/>
</dbReference>
<dbReference type="AlphaFoldDB" id="A0A3R6W6D0"/>
<reference evidence="2 3" key="1">
    <citation type="submission" date="2018-07" db="EMBL/GenBank/DDBJ databases">
        <title>Genome sequences of six Lactobacillus spp. isolated from bumble bee guts.</title>
        <authorList>
            <person name="Motta E.V.S."/>
            <person name="Moran N.A."/>
        </authorList>
    </citation>
    <scope>NUCLEOTIDE SEQUENCE [LARGE SCALE GENOMIC DNA]</scope>
    <source>
        <strain evidence="2 3">LV-8.1</strain>
    </source>
</reference>
<sequence>MTKNDYWEQREKAWINSNIRKDQDFDKQLESYYNQALKDITNQINQFYLHYAKAEGITLSEAMKRVSEADINKLSKEASQMVPKKDFSKYANQEMKLYNATMRINRLEMIKSQIGQILVEHGSNIENTMQDNLTKTYLNEIKRQAGIFGDYTNPTEKLKSDAKTIVDSSFQNATWSERLWNSMSALQATIGIDLSQAMTQGLNANKLQKDLLPLIKNDVKNAKYVSQRLARTEFARVADQAQMASFRKYHVKYVKWIAEPSACAICLDIASHDEGIYKIEDAPDIPVHPNCRCSKAGDAREEFEDYIKDKPSRDFKRLVKTNPILKNDPNGLRYNELAALKKYISFEAYLLNEDLRLGNKLTPEQNTIVKNLDKALDKLPTFNNTLYRSYTKFRNKEELDEFLNNFYVGKVFKSPAYLSTSKDIYDPKDDARIVILKSHSGKDLKDYNNSETEVLFKRNSTFRVIGIENKKHPTIIVEEVK</sequence>
<dbReference type="Proteomes" id="UP000284822">
    <property type="component" value="Unassembled WGS sequence"/>
</dbReference>
<dbReference type="EMBL" id="QOCS01000009">
    <property type="protein sequence ID" value="RHW46808.1"/>
    <property type="molecule type" value="Genomic_DNA"/>
</dbReference>